<dbReference type="PANTHER" id="PTHR43013:SF1">
    <property type="entry name" value="GLUTAMYL-TRNA REDUCTASE"/>
    <property type="match status" value="1"/>
</dbReference>
<gene>
    <name evidence="8 18" type="primary">hemA</name>
    <name evidence="18" type="ORF">GCM10009066_11850</name>
</gene>
<comment type="pathway">
    <text evidence="1 8 13">Porphyrin-containing compound metabolism; protoporphyrin-IX biosynthesis; 5-aminolevulinate from L-glutamyl-tRNA(Glu): step 1/2.</text>
</comment>
<feature type="binding site" evidence="8 10">
    <location>
        <position position="115"/>
    </location>
    <ligand>
        <name>substrate</name>
    </ligand>
</feature>
<feature type="domain" description="Tetrapyrrole biosynthesis glutamyl-tRNA reductase dimerisation" evidence="15">
    <location>
        <begin position="311"/>
        <end position="412"/>
    </location>
</feature>
<dbReference type="InterPro" id="IPR036291">
    <property type="entry name" value="NAD(P)-bd_dom_sf"/>
</dbReference>
<feature type="active site" description="Nucleophile" evidence="8 9">
    <location>
        <position position="53"/>
    </location>
</feature>
<feature type="site" description="Important for activity" evidence="8 12">
    <location>
        <position position="94"/>
    </location>
</feature>
<dbReference type="NCBIfam" id="TIGR01035">
    <property type="entry name" value="hemA"/>
    <property type="match status" value="1"/>
</dbReference>
<dbReference type="EMBL" id="BAAABL010000042">
    <property type="protein sequence ID" value="GAA0299312.1"/>
    <property type="molecule type" value="Genomic_DNA"/>
</dbReference>
<feature type="binding site" evidence="8 10">
    <location>
        <begin position="109"/>
        <end position="111"/>
    </location>
    <ligand>
        <name>substrate</name>
    </ligand>
</feature>
<evidence type="ECO:0000256" key="2">
    <source>
        <dbReference type="ARBA" id="ARBA00005916"/>
    </source>
</evidence>
<dbReference type="EC" id="1.2.1.70" evidence="3 8"/>
<dbReference type="PIRSF" id="PIRSF000445">
    <property type="entry name" value="4pyrrol_synth_GluRdtase"/>
    <property type="match status" value="1"/>
</dbReference>
<keyword evidence="19" id="KW-1185">Reference proteome</keyword>
<dbReference type="SUPFAM" id="SSF69075">
    <property type="entry name" value="Glutamyl tRNA-reductase dimerization domain"/>
    <property type="match status" value="1"/>
</dbReference>
<feature type="domain" description="Glutamyl-tRNA reductase N-terminal" evidence="17">
    <location>
        <begin position="11"/>
        <end position="151"/>
    </location>
</feature>
<comment type="domain">
    <text evidence="8">Possesses an unusual extended V-shaped dimeric structure with each monomer consisting of three distinct domains arranged along a curved 'spinal' alpha-helix. The N-terminal catalytic domain specifically recognizes the glutamate moiety of the substrate. The second domain is the NADPH-binding domain, and the third C-terminal domain is responsible for dimerization.</text>
</comment>
<organism evidence="18 19">
    <name type="scientific">Halarchaeum salinum</name>
    <dbReference type="NCBI Taxonomy" id="489912"/>
    <lineage>
        <taxon>Archaea</taxon>
        <taxon>Methanobacteriati</taxon>
        <taxon>Methanobacteriota</taxon>
        <taxon>Stenosarchaea group</taxon>
        <taxon>Halobacteria</taxon>
        <taxon>Halobacteriales</taxon>
        <taxon>Halobacteriaceae</taxon>
    </lineage>
</organism>
<evidence type="ECO:0000313" key="18">
    <source>
        <dbReference type="EMBL" id="GAA0299312.1"/>
    </source>
</evidence>
<evidence type="ECO:0000256" key="11">
    <source>
        <dbReference type="PIRSR" id="PIRSR000445-3"/>
    </source>
</evidence>
<comment type="miscellaneous">
    <text evidence="8">During catalysis, the active site Cys acts as a nucleophile attacking the alpha-carbonyl group of tRNA-bound glutamate with the formation of a thioester intermediate between enzyme and glutamate, and the concomitant release of tRNA(Glu). The thioester intermediate is finally reduced by direct hydride transfer from NADPH, to form the product GSA.</text>
</comment>
<dbReference type="InterPro" id="IPR006151">
    <property type="entry name" value="Shikm_DH/Glu-tRNA_Rdtase"/>
</dbReference>
<dbReference type="Pfam" id="PF01488">
    <property type="entry name" value="Shikimate_DH"/>
    <property type="match status" value="1"/>
</dbReference>
<evidence type="ECO:0000259" key="16">
    <source>
        <dbReference type="Pfam" id="PF01488"/>
    </source>
</evidence>
<dbReference type="PROSITE" id="PS00747">
    <property type="entry name" value="GLUTR"/>
    <property type="match status" value="1"/>
</dbReference>
<dbReference type="CDD" id="cd05213">
    <property type="entry name" value="NAD_bind_Glutamyl_tRNA_reduct"/>
    <property type="match status" value="1"/>
</dbReference>
<name>A0AAV3S703_9EURY</name>
<feature type="binding site" evidence="8 10">
    <location>
        <position position="104"/>
    </location>
    <ligand>
        <name>substrate</name>
    </ligand>
</feature>
<feature type="region of interest" description="Disordered" evidence="14">
    <location>
        <begin position="415"/>
        <end position="439"/>
    </location>
</feature>
<dbReference type="SUPFAM" id="SSF51735">
    <property type="entry name" value="NAD(P)-binding Rossmann-fold domains"/>
    <property type="match status" value="1"/>
</dbReference>
<comment type="catalytic activity">
    <reaction evidence="7 8 13">
        <text>(S)-4-amino-5-oxopentanoate + tRNA(Glu) + NADP(+) = L-glutamyl-tRNA(Glu) + NADPH + H(+)</text>
        <dbReference type="Rhea" id="RHEA:12344"/>
        <dbReference type="Rhea" id="RHEA-COMP:9663"/>
        <dbReference type="Rhea" id="RHEA-COMP:9680"/>
        <dbReference type="ChEBI" id="CHEBI:15378"/>
        <dbReference type="ChEBI" id="CHEBI:57501"/>
        <dbReference type="ChEBI" id="CHEBI:57783"/>
        <dbReference type="ChEBI" id="CHEBI:58349"/>
        <dbReference type="ChEBI" id="CHEBI:78442"/>
        <dbReference type="ChEBI" id="CHEBI:78520"/>
        <dbReference type="EC" id="1.2.1.70"/>
    </reaction>
</comment>
<reference evidence="18 19" key="1">
    <citation type="journal article" date="2019" name="Int. J. Syst. Evol. Microbiol.">
        <title>The Global Catalogue of Microorganisms (GCM) 10K type strain sequencing project: providing services to taxonomists for standard genome sequencing and annotation.</title>
        <authorList>
            <consortium name="The Broad Institute Genomics Platform"/>
            <consortium name="The Broad Institute Genome Sequencing Center for Infectious Disease"/>
            <person name="Wu L."/>
            <person name="Ma J."/>
        </authorList>
    </citation>
    <scope>NUCLEOTIDE SEQUENCE [LARGE SCALE GENOMIC DNA]</scope>
    <source>
        <strain evidence="18 19">JCM 16330</strain>
    </source>
</reference>
<dbReference type="SUPFAM" id="SSF69742">
    <property type="entry name" value="Glutamyl tRNA-reductase catalytic, N-terminal domain"/>
    <property type="match status" value="1"/>
</dbReference>
<dbReference type="AlphaFoldDB" id="A0AAV3S703"/>
<dbReference type="Pfam" id="PF00745">
    <property type="entry name" value="GlutR_dimer"/>
    <property type="match status" value="1"/>
</dbReference>
<keyword evidence="4 8" id="KW-0521">NADP</keyword>
<evidence type="ECO:0000313" key="19">
    <source>
        <dbReference type="Proteomes" id="UP001500837"/>
    </source>
</evidence>
<proteinExistence type="inferred from homology"/>
<evidence type="ECO:0000256" key="4">
    <source>
        <dbReference type="ARBA" id="ARBA00022857"/>
    </source>
</evidence>
<comment type="similarity">
    <text evidence="2 8 13">Belongs to the glutamyl-tRNA reductase family.</text>
</comment>
<feature type="binding site" evidence="8 10">
    <location>
        <begin position="52"/>
        <end position="55"/>
    </location>
    <ligand>
        <name>substrate</name>
    </ligand>
</feature>
<evidence type="ECO:0000256" key="13">
    <source>
        <dbReference type="RuleBase" id="RU000584"/>
    </source>
</evidence>
<dbReference type="Gene3D" id="3.40.50.720">
    <property type="entry name" value="NAD(P)-binding Rossmann-like Domain"/>
    <property type="match status" value="1"/>
</dbReference>
<dbReference type="InterPro" id="IPR000343">
    <property type="entry name" value="4pyrrol_synth_GluRdtase"/>
</dbReference>
<dbReference type="HAMAP" id="MF_00087">
    <property type="entry name" value="Glu_tRNA_reductase"/>
    <property type="match status" value="1"/>
</dbReference>
<comment type="subunit">
    <text evidence="8">Homodimer.</text>
</comment>
<feature type="domain" description="Quinate/shikimate 5-dehydrogenase/glutamyl-tRNA reductase" evidence="16">
    <location>
        <begin position="167"/>
        <end position="296"/>
    </location>
</feature>
<evidence type="ECO:0000256" key="6">
    <source>
        <dbReference type="ARBA" id="ARBA00023244"/>
    </source>
</evidence>
<accession>A0AAV3S703</accession>
<dbReference type="InterPro" id="IPR018214">
    <property type="entry name" value="GluRdtase_CS"/>
</dbReference>
<comment type="caution">
    <text evidence="18">The sequence shown here is derived from an EMBL/GenBank/DDBJ whole genome shotgun (WGS) entry which is preliminary data.</text>
</comment>
<evidence type="ECO:0000259" key="15">
    <source>
        <dbReference type="Pfam" id="PF00745"/>
    </source>
</evidence>
<evidence type="ECO:0000256" key="1">
    <source>
        <dbReference type="ARBA" id="ARBA00005059"/>
    </source>
</evidence>
<dbReference type="GO" id="GO:0019353">
    <property type="term" value="P:protoporphyrinogen IX biosynthetic process from glutamate"/>
    <property type="evidence" value="ECO:0007669"/>
    <property type="project" value="TreeGrafter"/>
</dbReference>
<dbReference type="InterPro" id="IPR015896">
    <property type="entry name" value="4pyrrol_synth_GluRdtase_dimer"/>
</dbReference>
<feature type="binding site" evidence="8 11">
    <location>
        <begin position="183"/>
        <end position="188"/>
    </location>
    <ligand>
        <name>NADP(+)</name>
        <dbReference type="ChEBI" id="CHEBI:58349"/>
    </ligand>
</feature>
<dbReference type="Pfam" id="PF05201">
    <property type="entry name" value="GlutR_N"/>
    <property type="match status" value="1"/>
</dbReference>
<keyword evidence="6 8" id="KW-0627">Porphyrin biosynthesis</keyword>
<dbReference type="GO" id="GO:0050661">
    <property type="term" value="F:NADP binding"/>
    <property type="evidence" value="ECO:0007669"/>
    <property type="project" value="InterPro"/>
</dbReference>
<dbReference type="InterPro" id="IPR036343">
    <property type="entry name" value="GluRdtase_N_sf"/>
</dbReference>
<evidence type="ECO:0000256" key="7">
    <source>
        <dbReference type="ARBA" id="ARBA00047464"/>
    </source>
</evidence>
<dbReference type="RefSeq" id="WP_211311183.1">
    <property type="nucleotide sequence ID" value="NZ_BAAABL010000042.1"/>
</dbReference>
<protein>
    <recommendedName>
        <fullName evidence="3 8">Glutamyl-tRNA reductase</fullName>
        <shortName evidence="8">GluTR</shortName>
        <ecNumber evidence="3 8">1.2.1.70</ecNumber>
    </recommendedName>
</protein>
<comment type="function">
    <text evidence="8">Catalyzes the NADPH-dependent reduction of glutamyl-tRNA(Glu) to glutamate 1-semialdehyde (GSA).</text>
</comment>
<dbReference type="GO" id="GO:0008883">
    <property type="term" value="F:glutamyl-tRNA reductase activity"/>
    <property type="evidence" value="ECO:0007669"/>
    <property type="project" value="UniProtKB-UniRule"/>
</dbReference>
<evidence type="ECO:0000256" key="10">
    <source>
        <dbReference type="PIRSR" id="PIRSR000445-2"/>
    </source>
</evidence>
<evidence type="ECO:0000256" key="5">
    <source>
        <dbReference type="ARBA" id="ARBA00023002"/>
    </source>
</evidence>
<evidence type="ECO:0000259" key="17">
    <source>
        <dbReference type="Pfam" id="PF05201"/>
    </source>
</evidence>
<dbReference type="Gene3D" id="3.30.460.30">
    <property type="entry name" value="Glutamyl-tRNA reductase, N-terminal domain"/>
    <property type="match status" value="1"/>
</dbReference>
<evidence type="ECO:0000256" key="9">
    <source>
        <dbReference type="PIRSR" id="PIRSR000445-1"/>
    </source>
</evidence>
<keyword evidence="5 8" id="KW-0560">Oxidoreductase</keyword>
<evidence type="ECO:0000256" key="14">
    <source>
        <dbReference type="SAM" id="MobiDB-lite"/>
    </source>
</evidence>
<evidence type="ECO:0000256" key="12">
    <source>
        <dbReference type="PIRSR" id="PIRSR000445-4"/>
    </source>
</evidence>
<evidence type="ECO:0000256" key="3">
    <source>
        <dbReference type="ARBA" id="ARBA00012970"/>
    </source>
</evidence>
<dbReference type="Proteomes" id="UP001500837">
    <property type="component" value="Unassembled WGS sequence"/>
</dbReference>
<dbReference type="InterPro" id="IPR036453">
    <property type="entry name" value="GluRdtase_dimer_dom_sf"/>
</dbReference>
<evidence type="ECO:0000256" key="8">
    <source>
        <dbReference type="HAMAP-Rule" id="MF_00087"/>
    </source>
</evidence>
<dbReference type="PANTHER" id="PTHR43013">
    <property type="entry name" value="GLUTAMYL-TRNA REDUCTASE"/>
    <property type="match status" value="1"/>
</dbReference>
<sequence>MNRNTSVVSGVRVAHPEATVEDIEDARAESTAVLLDALGAQGRVEETYALQTCNRVEAYVVTNDPETGRRALDAVGLGDHPAAVEMGHEESLRHLMRVAAGLESLVIGEDQILGQVRRAYEAAVDSGDIGPVLEEGVTKAIHVGERARTETAINEGVVSLGSAAVHLADTELDLADASALVVGAGEMGSLAAKAFDAAGVGDIVVANRTPEHAEWVHADLGAAGRAVGLDALPRVLADADVVVAATGSDDPVVTPVVARDAGETFYVDLGQPRDVAPAIAEQPTADVYDLDDLEDVTTQTRERRSVAAVAVESIVDEELDRLLSQYKRKRADAVIAQMYEGAERTKDREVATALSRLEAAGDDSISDAEREVVESLADALVSQLLAAPTRSLREAAGEDDWETIATAIRLFDPDVEGVDPPFGDGSESPRFAAVESETD</sequence>
<dbReference type="InterPro" id="IPR015895">
    <property type="entry name" value="4pyrrol_synth_GluRdtase_N"/>
</dbReference>